<organism evidence="1 2">
    <name type="scientific">Gigaspora rosea</name>
    <dbReference type="NCBI Taxonomy" id="44941"/>
    <lineage>
        <taxon>Eukaryota</taxon>
        <taxon>Fungi</taxon>
        <taxon>Fungi incertae sedis</taxon>
        <taxon>Mucoromycota</taxon>
        <taxon>Glomeromycotina</taxon>
        <taxon>Glomeromycetes</taxon>
        <taxon>Diversisporales</taxon>
        <taxon>Gigasporaceae</taxon>
        <taxon>Gigaspora</taxon>
    </lineage>
</organism>
<name>A0A397TQ33_9GLOM</name>
<sequence>MAMYTIIILRTYKLKYGYNGTIFEYVLYKLNDIDLAITYCNSAIKNNETNVIAIGIRRKPYYLSNLFEEALEDFHKVLEIFLNKTILRCRGEYNEALADFNKLLEIELGNELALGKRGEPYFMIGNIMKRLQI</sequence>
<protein>
    <submittedName>
        <fullName evidence="1">Uncharacterized protein</fullName>
    </submittedName>
</protein>
<accession>A0A397TQ33</accession>
<gene>
    <name evidence="1" type="ORF">C2G38_2256768</name>
</gene>
<dbReference type="EMBL" id="QKWP01004586">
    <property type="protein sequence ID" value="RIB00295.1"/>
    <property type="molecule type" value="Genomic_DNA"/>
</dbReference>
<dbReference type="AlphaFoldDB" id="A0A397TQ33"/>
<evidence type="ECO:0000313" key="1">
    <source>
        <dbReference type="EMBL" id="RIB00295.1"/>
    </source>
</evidence>
<dbReference type="Proteomes" id="UP000266673">
    <property type="component" value="Unassembled WGS sequence"/>
</dbReference>
<dbReference type="InterPro" id="IPR011990">
    <property type="entry name" value="TPR-like_helical_dom_sf"/>
</dbReference>
<evidence type="ECO:0000313" key="2">
    <source>
        <dbReference type="Proteomes" id="UP000266673"/>
    </source>
</evidence>
<keyword evidence="2" id="KW-1185">Reference proteome</keyword>
<dbReference type="SUPFAM" id="SSF48452">
    <property type="entry name" value="TPR-like"/>
    <property type="match status" value="1"/>
</dbReference>
<reference evidence="1 2" key="1">
    <citation type="submission" date="2018-06" db="EMBL/GenBank/DDBJ databases">
        <title>Comparative genomics reveals the genomic features of Rhizophagus irregularis, R. cerebriforme, R. diaphanum and Gigaspora rosea, and their symbiotic lifestyle signature.</title>
        <authorList>
            <person name="Morin E."/>
            <person name="San Clemente H."/>
            <person name="Chen E.C.H."/>
            <person name="De La Providencia I."/>
            <person name="Hainaut M."/>
            <person name="Kuo A."/>
            <person name="Kohler A."/>
            <person name="Murat C."/>
            <person name="Tang N."/>
            <person name="Roy S."/>
            <person name="Loubradou J."/>
            <person name="Henrissat B."/>
            <person name="Grigoriev I.V."/>
            <person name="Corradi N."/>
            <person name="Roux C."/>
            <person name="Martin F.M."/>
        </authorList>
    </citation>
    <scope>NUCLEOTIDE SEQUENCE [LARGE SCALE GENOMIC DNA]</scope>
    <source>
        <strain evidence="1 2">DAOM 194757</strain>
    </source>
</reference>
<dbReference type="OrthoDB" id="1902587at2759"/>
<dbReference type="Gene3D" id="1.25.40.10">
    <property type="entry name" value="Tetratricopeptide repeat domain"/>
    <property type="match status" value="1"/>
</dbReference>
<proteinExistence type="predicted"/>
<comment type="caution">
    <text evidence="1">The sequence shown here is derived from an EMBL/GenBank/DDBJ whole genome shotgun (WGS) entry which is preliminary data.</text>
</comment>